<dbReference type="Proteomes" id="UP001177140">
    <property type="component" value="Unassembled WGS sequence"/>
</dbReference>
<organism evidence="3 4">
    <name type="scientific">Papaver nudicaule</name>
    <name type="common">Iceland poppy</name>
    <dbReference type="NCBI Taxonomy" id="74823"/>
    <lineage>
        <taxon>Eukaryota</taxon>
        <taxon>Viridiplantae</taxon>
        <taxon>Streptophyta</taxon>
        <taxon>Embryophyta</taxon>
        <taxon>Tracheophyta</taxon>
        <taxon>Spermatophyta</taxon>
        <taxon>Magnoliopsida</taxon>
        <taxon>Ranunculales</taxon>
        <taxon>Papaveraceae</taxon>
        <taxon>Papaveroideae</taxon>
        <taxon>Papaver</taxon>
    </lineage>
</organism>
<dbReference type="GO" id="GO:0016788">
    <property type="term" value="F:hydrolase activity, acting on ester bonds"/>
    <property type="evidence" value="ECO:0007669"/>
    <property type="project" value="InterPro"/>
</dbReference>
<proteinExistence type="inferred from homology"/>
<protein>
    <submittedName>
        <fullName evidence="3">Uncharacterized protein</fullName>
    </submittedName>
</protein>
<dbReference type="CDD" id="cd01837">
    <property type="entry name" value="SGNH_plant_lipase_like"/>
    <property type="match status" value="1"/>
</dbReference>
<reference evidence="3" key="1">
    <citation type="submission" date="2022-03" db="EMBL/GenBank/DDBJ databases">
        <title>A functionally conserved STORR gene fusion in Papaver species that diverged 16.8 million years ago.</title>
        <authorList>
            <person name="Catania T."/>
        </authorList>
    </citation>
    <scope>NUCLEOTIDE SEQUENCE</scope>
    <source>
        <strain evidence="3">S-191538</strain>
    </source>
</reference>
<dbReference type="InterPro" id="IPR050592">
    <property type="entry name" value="GDSL_lipolytic_enzyme"/>
</dbReference>
<keyword evidence="2" id="KW-0732">Signal</keyword>
<dbReference type="EMBL" id="JAJJMA010171598">
    <property type="protein sequence ID" value="MCL7036763.1"/>
    <property type="molecule type" value="Genomic_DNA"/>
</dbReference>
<sequence>MTEYSRLLCALPILLFLVVKIVEAKKIPACIVFGDSTVDAGNNNQIPTILRANFLPYGQDFEGGKPTGRFCNGRLASDFLSEKLGIKKMIPAYLDPTYGIEDFATGVTFGSAGTGYDAATSKLVNVIPLSQELEYFKEYLKKLTAFVGQDKAMETARESVYFVSVGTNDFVANYFIVPGRSFHFTVDEYANFLIGMAKTFLTDLYGLGARKILILGLPPCGCLPVSRTLNNFLERTCKEDANKASRDFNVKLQNLVGNLNKKLEGITIVYVDIYNPFLHLIQNPGLYGFENAHEGCCTTGTYEFLCKPGDVLSCTDPSKYIFWDAIHPTEKLYRILVDKLLNTIVSRLVS</sequence>
<dbReference type="PANTHER" id="PTHR45642:SF46">
    <property type="entry name" value="OS06G0636700 PROTEIN"/>
    <property type="match status" value="1"/>
</dbReference>
<dbReference type="PANTHER" id="PTHR45642">
    <property type="entry name" value="GDSL ESTERASE/LIPASE EXL3"/>
    <property type="match status" value="1"/>
</dbReference>
<dbReference type="SUPFAM" id="SSF52266">
    <property type="entry name" value="SGNH hydrolase"/>
    <property type="match status" value="1"/>
</dbReference>
<accession>A0AA41SM39</accession>
<dbReference type="FunFam" id="3.40.50.1110:FF:000003">
    <property type="entry name" value="GDSL esterase/lipase APG"/>
    <property type="match status" value="1"/>
</dbReference>
<dbReference type="AlphaFoldDB" id="A0AA41SM39"/>
<dbReference type="Gene3D" id="3.40.50.1110">
    <property type="entry name" value="SGNH hydrolase"/>
    <property type="match status" value="1"/>
</dbReference>
<comment type="similarity">
    <text evidence="1">Belongs to the 'GDSL' lipolytic enzyme family.</text>
</comment>
<evidence type="ECO:0000313" key="4">
    <source>
        <dbReference type="Proteomes" id="UP001177140"/>
    </source>
</evidence>
<feature type="signal peptide" evidence="2">
    <location>
        <begin position="1"/>
        <end position="24"/>
    </location>
</feature>
<comment type="caution">
    <text evidence="3">The sequence shown here is derived from an EMBL/GenBank/DDBJ whole genome shotgun (WGS) entry which is preliminary data.</text>
</comment>
<dbReference type="InterPro" id="IPR036514">
    <property type="entry name" value="SGNH_hydro_sf"/>
</dbReference>
<evidence type="ECO:0000256" key="2">
    <source>
        <dbReference type="SAM" id="SignalP"/>
    </source>
</evidence>
<dbReference type="InterPro" id="IPR001087">
    <property type="entry name" value="GDSL"/>
</dbReference>
<evidence type="ECO:0000313" key="3">
    <source>
        <dbReference type="EMBL" id="MCL7036763.1"/>
    </source>
</evidence>
<keyword evidence="4" id="KW-1185">Reference proteome</keyword>
<feature type="chain" id="PRO_5041206881" evidence="2">
    <location>
        <begin position="25"/>
        <end position="350"/>
    </location>
</feature>
<gene>
    <name evidence="3" type="ORF">MKW94_028933</name>
</gene>
<dbReference type="Pfam" id="PF00657">
    <property type="entry name" value="Lipase_GDSL"/>
    <property type="match status" value="1"/>
</dbReference>
<name>A0AA41SM39_PAPNU</name>
<dbReference type="InterPro" id="IPR035669">
    <property type="entry name" value="SGNH_plant_lipase-like"/>
</dbReference>
<evidence type="ECO:0000256" key="1">
    <source>
        <dbReference type="ARBA" id="ARBA00008668"/>
    </source>
</evidence>